<dbReference type="SUPFAM" id="SSF52047">
    <property type="entry name" value="RNI-like"/>
    <property type="match status" value="1"/>
</dbReference>
<sequence>MNKRHLETFKNPLQTVRPLTVDPNRRVDRRTISNVNNNEQRPKTTGLDVRKKVTSEFHSSSTSTNFSFTSDEDYDTDLEDDTSQYRDHSCIGIYEHVCKREKSIVVGHYLRHYTDSELSLCFYGLGPKGVRTFIPSLTMNQHITKLNLASNGLGDEGAIYVAHILRDNTAIVSVDLSQNFIGVDGAREICDMFRDNITINHLKLEGNLLDDECARLFSELISGNGRLYTLNLSRNKFESTSGTYLGPALAENTTMQCLDLSWNSISGKGAVALIKGIQKNVFLRTLNLEHNGLAGGECGRALFNALKENTTLLELDLSFNRLTTEPATFIGRGLAKNESLQKISLTGNPLESTGCYAIIKPLIAKNAISNKLELIDLTEIMVTRDFHELYEQVKDRRPDVNVLIGLRPLMFTMENKPQRIVPTPMKRLQILLERQPQFDLKSFFILAAGGDSTLTARIIDRNTLKQAIEEKLNAHFSDEDTDSILEEISDCDSKKFIQLFTLKPSTTTNLSTWRFKP</sequence>
<dbReference type="Pfam" id="PF13516">
    <property type="entry name" value="LRR_6"/>
    <property type="match status" value="4"/>
</dbReference>
<dbReference type="AlphaFoldDB" id="A0A815E9S5"/>
<dbReference type="Gene3D" id="3.80.10.10">
    <property type="entry name" value="Ribonuclease Inhibitor"/>
    <property type="match status" value="1"/>
</dbReference>
<dbReference type="InterPro" id="IPR001611">
    <property type="entry name" value="Leu-rich_rpt"/>
</dbReference>
<comment type="caution">
    <text evidence="1">The sequence shown here is derived from an EMBL/GenBank/DDBJ whole genome shotgun (WGS) entry which is preliminary data.</text>
</comment>
<accession>A0A815E9S5</accession>
<proteinExistence type="predicted"/>
<dbReference type="SMART" id="SM00368">
    <property type="entry name" value="LRR_RI"/>
    <property type="match status" value="8"/>
</dbReference>
<name>A0A815E9S5_ADIRI</name>
<dbReference type="InterPro" id="IPR052394">
    <property type="entry name" value="LRR-containing"/>
</dbReference>
<protein>
    <submittedName>
        <fullName evidence="1">Uncharacterized protein</fullName>
    </submittedName>
</protein>
<keyword evidence="2" id="KW-1185">Reference proteome</keyword>
<evidence type="ECO:0000313" key="2">
    <source>
        <dbReference type="Proteomes" id="UP000663828"/>
    </source>
</evidence>
<evidence type="ECO:0000313" key="1">
    <source>
        <dbReference type="EMBL" id="CAF1307477.1"/>
    </source>
</evidence>
<organism evidence="1 2">
    <name type="scientific">Adineta ricciae</name>
    <name type="common">Rotifer</name>
    <dbReference type="NCBI Taxonomy" id="249248"/>
    <lineage>
        <taxon>Eukaryota</taxon>
        <taxon>Metazoa</taxon>
        <taxon>Spiralia</taxon>
        <taxon>Gnathifera</taxon>
        <taxon>Rotifera</taxon>
        <taxon>Eurotatoria</taxon>
        <taxon>Bdelloidea</taxon>
        <taxon>Adinetida</taxon>
        <taxon>Adinetidae</taxon>
        <taxon>Adineta</taxon>
    </lineage>
</organism>
<reference evidence="1" key="1">
    <citation type="submission" date="2021-02" db="EMBL/GenBank/DDBJ databases">
        <authorList>
            <person name="Nowell W R."/>
        </authorList>
    </citation>
    <scope>NUCLEOTIDE SEQUENCE</scope>
</reference>
<dbReference type="EMBL" id="CAJNOR010002532">
    <property type="protein sequence ID" value="CAF1307477.1"/>
    <property type="molecule type" value="Genomic_DNA"/>
</dbReference>
<dbReference type="Proteomes" id="UP000663828">
    <property type="component" value="Unassembled WGS sequence"/>
</dbReference>
<gene>
    <name evidence="1" type="ORF">XAT740_LOCUS29199</name>
</gene>
<dbReference type="PANTHER" id="PTHR24114:SF2">
    <property type="entry name" value="F-BOX DOMAIN-CONTAINING PROTEIN-RELATED"/>
    <property type="match status" value="1"/>
</dbReference>
<dbReference type="PANTHER" id="PTHR24114">
    <property type="entry name" value="LEUCINE RICH REPEAT FAMILY PROTEIN"/>
    <property type="match status" value="1"/>
</dbReference>
<dbReference type="InterPro" id="IPR032675">
    <property type="entry name" value="LRR_dom_sf"/>
</dbReference>